<name>A0A3G5AFU2_9VIRU</name>
<accession>A0A3G5AFU2</accession>
<evidence type="ECO:0000313" key="1">
    <source>
        <dbReference type="EMBL" id="AYV85464.1"/>
    </source>
</evidence>
<reference evidence="1" key="1">
    <citation type="submission" date="2018-10" db="EMBL/GenBank/DDBJ databases">
        <title>Hidden diversity of soil giant viruses.</title>
        <authorList>
            <person name="Schulz F."/>
            <person name="Alteio L."/>
            <person name="Goudeau D."/>
            <person name="Ryan E.M."/>
            <person name="Malmstrom R.R."/>
            <person name="Blanchard J."/>
            <person name="Woyke T."/>
        </authorList>
    </citation>
    <scope>NUCLEOTIDE SEQUENCE</scope>
    <source>
        <strain evidence="1">SAV1</strain>
    </source>
</reference>
<organism evidence="1">
    <name type="scientific">Satyrvirus sp</name>
    <dbReference type="NCBI Taxonomy" id="2487771"/>
    <lineage>
        <taxon>Viruses</taxon>
        <taxon>Varidnaviria</taxon>
        <taxon>Bamfordvirae</taxon>
        <taxon>Nucleocytoviricota</taxon>
        <taxon>Megaviricetes</taxon>
        <taxon>Imitervirales</taxon>
        <taxon>Mimiviridae</taxon>
        <taxon>Megamimivirinae</taxon>
    </lineage>
</organism>
<sequence>GKISKYPYQIVKLNIGQSYKFKEAITGSFYIEGLRRLCIKRKNDEQCCPPNDVDNGLQISSNILQINFNDDMLVYSINELENEEHRIKILSSNCNFCVVFCIDDVIDEIASSYIINKSNYLTYESKNNILKQLMLDFPRMEISINSIKCTNFQYLLMWLSKFKGYYYDRVENVYYLLMMLCTQTSFYYSYNVIQSIYSLHDMDIHVISSSTDRPLVNITDNGTSIDVTFKKIFNYSSTFTNKVFTKFHTYFAMNFDLTKDPDNYFRYGRTYAKNSSAILYWVKENDLLVI</sequence>
<protein>
    <submittedName>
        <fullName evidence="1">Uncharacterized protein</fullName>
    </submittedName>
</protein>
<proteinExistence type="predicted"/>
<feature type="non-terminal residue" evidence="1">
    <location>
        <position position="1"/>
    </location>
</feature>
<gene>
    <name evidence="1" type="ORF">Satyrvirus18_1</name>
</gene>
<dbReference type="EMBL" id="MK072454">
    <property type="protein sequence ID" value="AYV85464.1"/>
    <property type="molecule type" value="Genomic_DNA"/>
</dbReference>